<dbReference type="EMBL" id="CP022521">
    <property type="protein sequence ID" value="ASO21249.1"/>
    <property type="molecule type" value="Genomic_DNA"/>
</dbReference>
<protein>
    <submittedName>
        <fullName evidence="2">Uncharacterized protein</fullName>
    </submittedName>
</protein>
<evidence type="ECO:0000313" key="2">
    <source>
        <dbReference type="EMBL" id="ASO21249.1"/>
    </source>
</evidence>
<evidence type="ECO:0000256" key="1">
    <source>
        <dbReference type="SAM" id="MobiDB-lite"/>
    </source>
</evidence>
<dbReference type="AlphaFoldDB" id="A0A221W6Q3"/>
<feature type="compositionally biased region" description="Basic and acidic residues" evidence="1">
    <location>
        <begin position="43"/>
        <end position="58"/>
    </location>
</feature>
<dbReference type="Proteomes" id="UP000204221">
    <property type="component" value="Chromosome"/>
</dbReference>
<accession>A0A221W6Q3</accession>
<sequence>MAAGEPREVDAEASRRDFGRAVVVSTACFACRPLVGRGGARSRRVETRRRDLPGHEDLGVPSGRRWQADRVASALGPRRAARPPASRIAVDSARAVRRRTVGLRSGAGGPGLPIAASTSRNAGRVPSSRIARSTSAKNLACSSASAVVR</sequence>
<keyword evidence="3" id="KW-1185">Reference proteome</keyword>
<feature type="region of interest" description="Disordered" evidence="1">
    <location>
        <begin position="39"/>
        <end position="135"/>
    </location>
</feature>
<dbReference type="KEGG" id="ahg:AHOG_18120"/>
<organism evidence="2 3">
    <name type="scientific">Actinoalloteichus hoggarensis</name>
    <dbReference type="NCBI Taxonomy" id="1470176"/>
    <lineage>
        <taxon>Bacteria</taxon>
        <taxon>Bacillati</taxon>
        <taxon>Actinomycetota</taxon>
        <taxon>Actinomycetes</taxon>
        <taxon>Pseudonocardiales</taxon>
        <taxon>Pseudonocardiaceae</taxon>
        <taxon>Actinoalloteichus</taxon>
    </lineage>
</organism>
<evidence type="ECO:0000313" key="3">
    <source>
        <dbReference type="Proteomes" id="UP000204221"/>
    </source>
</evidence>
<reference evidence="2 3" key="1">
    <citation type="submission" date="2017-07" db="EMBL/GenBank/DDBJ databases">
        <title>Complete genome sequence of Actinoalloteichus hoggarensis DSM 45943, type strain of Actinoalloteichus hoggarensis.</title>
        <authorList>
            <person name="Ruckert C."/>
            <person name="Nouioui I."/>
            <person name="Willmese J."/>
            <person name="van Wezel G."/>
            <person name="Klenk H.-P."/>
            <person name="Kalinowski J."/>
            <person name="Zotchev S.B."/>
        </authorList>
    </citation>
    <scope>NUCLEOTIDE SEQUENCE [LARGE SCALE GENOMIC DNA]</scope>
    <source>
        <strain evidence="2 3">DSM 45943</strain>
    </source>
</reference>
<proteinExistence type="predicted"/>
<name>A0A221W6Q3_9PSEU</name>
<gene>
    <name evidence="2" type="ORF">AHOG_18120</name>
</gene>